<reference evidence="1" key="1">
    <citation type="submission" date="2023-09" db="EMBL/GenBank/DDBJ databases">
        <title>Vallitalea sediminicola and Vallitalea maricola sp. nov., anaerobic bacteria isolated from marine sediment.</title>
        <authorList>
            <person name="Hirano S."/>
            <person name="Maeda A."/>
            <person name="Terahara T."/>
            <person name="Mori K."/>
            <person name="Hamada M."/>
            <person name="Matsumoto R."/>
            <person name="Kobayashi T."/>
        </authorList>
    </citation>
    <scope>NUCLEOTIDE SEQUENCE</scope>
    <source>
        <strain evidence="1">AN17-2</strain>
    </source>
</reference>
<proteinExistence type="predicted"/>
<dbReference type="Proteomes" id="UP001374599">
    <property type="component" value="Unassembled WGS sequence"/>
</dbReference>
<comment type="caution">
    <text evidence="1">The sequence shown here is derived from an EMBL/GenBank/DDBJ whole genome shotgun (WGS) entry which is preliminary data.</text>
</comment>
<accession>A0ACB5UEG9</accession>
<sequence>MIIKNGNVLVEGKISTKDVFIEDGKIRDFNVEGLNDNQIIDAEGMYVLPGFIDIHTHGGNGIDTNLADEKELKELSGFFASKGVTGYLPTLLTDTHEKTCEVVEMIGNVMEEQESGSKILGIHLEGPFLSHEFKGAMPDDLIVDSSIEKFMEYEKKSNDNIKTITVAAENPGVLGLIRYAVSKEVVVSLGHTGATYEDCMMCIEEGANRITHTFNGMRQLHQHYPSILGAALESDAYCEAIVDGLHLHPAIVRLMIKTKGINKVIGITDSVMAAGLPDGKYKLGVNDIIVVDGDARLVHGDSRAGSTLTMNKALKNLMEFTRLPIEECIKMITINPAKMLNIDNDKGSLDVDKDADIVIMNKNYDVIYTIVEGRVVYNNSGK</sequence>
<gene>
    <name evidence="1" type="primary">nagA_1</name>
    <name evidence="1" type="ORF">AN2V17_04880</name>
</gene>
<dbReference type="EMBL" id="BTPU01000006">
    <property type="protein sequence ID" value="GMQ61260.1"/>
    <property type="molecule type" value="Genomic_DNA"/>
</dbReference>
<organism evidence="1 2">
    <name type="scientific">Vallitalea maricola</name>
    <dbReference type="NCBI Taxonomy" id="3074433"/>
    <lineage>
        <taxon>Bacteria</taxon>
        <taxon>Bacillati</taxon>
        <taxon>Bacillota</taxon>
        <taxon>Clostridia</taxon>
        <taxon>Lachnospirales</taxon>
        <taxon>Vallitaleaceae</taxon>
        <taxon>Vallitalea</taxon>
    </lineage>
</organism>
<evidence type="ECO:0000313" key="1">
    <source>
        <dbReference type="EMBL" id="GMQ61260.1"/>
    </source>
</evidence>
<protein>
    <submittedName>
        <fullName evidence="1">N-acetylglucosamine-6-phosphate deacetylase</fullName>
    </submittedName>
</protein>
<keyword evidence="2" id="KW-1185">Reference proteome</keyword>
<evidence type="ECO:0000313" key="2">
    <source>
        <dbReference type="Proteomes" id="UP001374599"/>
    </source>
</evidence>
<name>A0ACB5UEG9_9FIRM</name>